<comment type="caution">
    <text evidence="1">The sequence shown here is derived from an EMBL/GenBank/DDBJ whole genome shotgun (WGS) entry which is preliminary data.</text>
</comment>
<keyword evidence="2" id="KW-1185">Reference proteome</keyword>
<name>A0AA39MIH1_9AGAR</name>
<proteinExistence type="predicted"/>
<gene>
    <name evidence="1" type="ORF">EV421DRAFT_1739760</name>
</gene>
<dbReference type="EMBL" id="JAUEPT010000057">
    <property type="protein sequence ID" value="KAK0436096.1"/>
    <property type="molecule type" value="Genomic_DNA"/>
</dbReference>
<accession>A0AA39MIH1</accession>
<protein>
    <submittedName>
        <fullName evidence="1">Uncharacterized protein</fullName>
    </submittedName>
</protein>
<reference evidence="1" key="1">
    <citation type="submission" date="2023-06" db="EMBL/GenBank/DDBJ databases">
        <authorList>
            <consortium name="Lawrence Berkeley National Laboratory"/>
            <person name="Ahrendt S."/>
            <person name="Sahu N."/>
            <person name="Indic B."/>
            <person name="Wong-Bajracharya J."/>
            <person name="Merenyi Z."/>
            <person name="Ke H.-M."/>
            <person name="Monk M."/>
            <person name="Kocsube S."/>
            <person name="Drula E."/>
            <person name="Lipzen A."/>
            <person name="Balint B."/>
            <person name="Henrissat B."/>
            <person name="Andreopoulos B."/>
            <person name="Martin F.M."/>
            <person name="Harder C.B."/>
            <person name="Rigling D."/>
            <person name="Ford K.L."/>
            <person name="Foster G.D."/>
            <person name="Pangilinan J."/>
            <person name="Papanicolaou A."/>
            <person name="Barry K."/>
            <person name="LaButti K."/>
            <person name="Viragh M."/>
            <person name="Koriabine M."/>
            <person name="Yan M."/>
            <person name="Riley R."/>
            <person name="Champramary S."/>
            <person name="Plett K.L."/>
            <person name="Tsai I.J."/>
            <person name="Slot J."/>
            <person name="Sipos G."/>
            <person name="Plett J."/>
            <person name="Nagy L.G."/>
            <person name="Grigoriev I.V."/>
        </authorList>
    </citation>
    <scope>NUCLEOTIDE SEQUENCE</scope>
    <source>
        <strain evidence="1">FPL87.14</strain>
    </source>
</reference>
<dbReference type="Proteomes" id="UP001175226">
    <property type="component" value="Unassembled WGS sequence"/>
</dbReference>
<evidence type="ECO:0000313" key="1">
    <source>
        <dbReference type="EMBL" id="KAK0436096.1"/>
    </source>
</evidence>
<sequence>MFGSNKINVIRFDTYRSAGAWGRCPATYSDSELWVRRAPSYMLVQETEHLLKELQGRSKLASSHPPPLPFVVSYSRIFSSTPARSDIHHVRYLSKRLDCRPQYAGEVLLWYCTRITLARRTRIQVVCLLLGIPGNDKVTANIASTFPSHLLSIQVGAGAMPVYLEKDTVARMCTVMVLSKLLRYLYQVMGGRFYNGDRVFPLQWVALLQERSSLYIAAASVPSDRHSGISPIDGLRTFESPSVPAG</sequence>
<dbReference type="AlphaFoldDB" id="A0AA39MIH1"/>
<evidence type="ECO:0000313" key="2">
    <source>
        <dbReference type="Proteomes" id="UP001175226"/>
    </source>
</evidence>
<organism evidence="1 2">
    <name type="scientific">Armillaria borealis</name>
    <dbReference type="NCBI Taxonomy" id="47425"/>
    <lineage>
        <taxon>Eukaryota</taxon>
        <taxon>Fungi</taxon>
        <taxon>Dikarya</taxon>
        <taxon>Basidiomycota</taxon>
        <taxon>Agaricomycotina</taxon>
        <taxon>Agaricomycetes</taxon>
        <taxon>Agaricomycetidae</taxon>
        <taxon>Agaricales</taxon>
        <taxon>Marasmiineae</taxon>
        <taxon>Physalacriaceae</taxon>
        <taxon>Armillaria</taxon>
    </lineage>
</organism>